<evidence type="ECO:0000256" key="3">
    <source>
        <dbReference type="ARBA" id="ARBA00022927"/>
    </source>
</evidence>
<dbReference type="Proteomes" id="UP001381693">
    <property type="component" value="Unassembled WGS sequence"/>
</dbReference>
<evidence type="ECO:0000313" key="5">
    <source>
        <dbReference type="Proteomes" id="UP001381693"/>
    </source>
</evidence>
<dbReference type="PANTHER" id="PTHR23316">
    <property type="entry name" value="IMPORTIN ALPHA"/>
    <property type="match status" value="1"/>
</dbReference>
<reference evidence="4 5" key="1">
    <citation type="submission" date="2023-11" db="EMBL/GenBank/DDBJ databases">
        <title>Halocaridina rubra genome assembly.</title>
        <authorList>
            <person name="Smith C."/>
        </authorList>
    </citation>
    <scope>NUCLEOTIDE SEQUENCE [LARGE SCALE GENOMIC DNA]</scope>
    <source>
        <strain evidence="4">EP-1</strain>
        <tissue evidence="4">Whole</tissue>
    </source>
</reference>
<evidence type="ECO:0000313" key="4">
    <source>
        <dbReference type="EMBL" id="KAK7074593.1"/>
    </source>
</evidence>
<keyword evidence="2" id="KW-0813">Transport</keyword>
<dbReference type="Pfam" id="PF16186">
    <property type="entry name" value="Arm_3"/>
    <property type="match status" value="1"/>
</dbReference>
<dbReference type="InterPro" id="IPR016024">
    <property type="entry name" value="ARM-type_fold"/>
</dbReference>
<dbReference type="GO" id="GO:0015031">
    <property type="term" value="P:protein transport"/>
    <property type="evidence" value="ECO:0007669"/>
    <property type="project" value="UniProtKB-KW"/>
</dbReference>
<protein>
    <submittedName>
        <fullName evidence="4">Uncharacterized protein</fullName>
    </submittedName>
</protein>
<dbReference type="InterPro" id="IPR000225">
    <property type="entry name" value="Armadillo"/>
</dbReference>
<dbReference type="Gene3D" id="1.25.10.10">
    <property type="entry name" value="Leucine-rich Repeat Variant"/>
    <property type="match status" value="1"/>
</dbReference>
<dbReference type="InterPro" id="IPR032413">
    <property type="entry name" value="Arm_3"/>
</dbReference>
<comment type="caution">
    <text evidence="4">The sequence shown here is derived from an EMBL/GenBank/DDBJ whole genome shotgun (WGS) entry which is preliminary data.</text>
</comment>
<accession>A0AAN8X5X6</accession>
<keyword evidence="5" id="KW-1185">Reference proteome</keyword>
<evidence type="ECO:0000256" key="1">
    <source>
        <dbReference type="ARBA" id="ARBA00010394"/>
    </source>
</evidence>
<dbReference type="AlphaFoldDB" id="A0AAN8X5X6"/>
<dbReference type="SMART" id="SM00185">
    <property type="entry name" value="ARM"/>
    <property type="match status" value="2"/>
</dbReference>
<proteinExistence type="inferred from homology"/>
<gene>
    <name evidence="4" type="ORF">SK128_000116</name>
</gene>
<sequence>MKGIQETIEYLGAYEYVYLYSSSVALPGKPPGFCLTLLLEQRDRSQLVIDVQIVSALIAAAEKKDPELRKEATWGLSNLCAGATPEQMWVLVQLGVLACLCGILAGEDQTLMVVALEAINNVFKKSEDDTRICRVVEGVGGLKTLRNLQTNDQGEVAKLAKYIVVNYFDGDDDDDEKEDK</sequence>
<name>A0AAN8X5X6_HALRR</name>
<evidence type="ECO:0000256" key="2">
    <source>
        <dbReference type="ARBA" id="ARBA00022448"/>
    </source>
</evidence>
<organism evidence="4 5">
    <name type="scientific">Halocaridina rubra</name>
    <name type="common">Hawaiian red shrimp</name>
    <dbReference type="NCBI Taxonomy" id="373956"/>
    <lineage>
        <taxon>Eukaryota</taxon>
        <taxon>Metazoa</taxon>
        <taxon>Ecdysozoa</taxon>
        <taxon>Arthropoda</taxon>
        <taxon>Crustacea</taxon>
        <taxon>Multicrustacea</taxon>
        <taxon>Malacostraca</taxon>
        <taxon>Eumalacostraca</taxon>
        <taxon>Eucarida</taxon>
        <taxon>Decapoda</taxon>
        <taxon>Pleocyemata</taxon>
        <taxon>Caridea</taxon>
        <taxon>Atyoidea</taxon>
        <taxon>Atyidae</taxon>
        <taxon>Halocaridina</taxon>
    </lineage>
</organism>
<dbReference type="EMBL" id="JAXCGZ010011524">
    <property type="protein sequence ID" value="KAK7074593.1"/>
    <property type="molecule type" value="Genomic_DNA"/>
</dbReference>
<dbReference type="InterPro" id="IPR011989">
    <property type="entry name" value="ARM-like"/>
</dbReference>
<dbReference type="Pfam" id="PF00514">
    <property type="entry name" value="Arm"/>
    <property type="match status" value="1"/>
</dbReference>
<keyword evidence="3" id="KW-0653">Protein transport</keyword>
<dbReference type="SUPFAM" id="SSF48371">
    <property type="entry name" value="ARM repeat"/>
    <property type="match status" value="1"/>
</dbReference>
<comment type="similarity">
    <text evidence="1">Belongs to the importin alpha family.</text>
</comment>